<keyword evidence="5" id="KW-1185">Reference proteome</keyword>
<dbReference type="KEGG" id="luo:HHL09_15970"/>
<reference evidence="4 5" key="1">
    <citation type="submission" date="2020-04" db="EMBL/GenBank/DDBJ databases">
        <title>Luteolibacter sp. G-1-1-1 isolated from soil.</title>
        <authorList>
            <person name="Dahal R.H."/>
        </authorList>
    </citation>
    <scope>NUCLEOTIDE SEQUENCE [LARGE SCALE GENOMIC DNA]</scope>
    <source>
        <strain evidence="4 5">G-1-1-1</strain>
    </source>
</reference>
<dbReference type="EMBL" id="CP051774">
    <property type="protein sequence ID" value="QJE97221.1"/>
    <property type="molecule type" value="Genomic_DNA"/>
</dbReference>
<sequence length="327" mass="37088">MFNNDEQSGMVGMLVGMIVLVFAGVFFSLLADKRFSFSKNQSSISQTIEEEKLELENVKRELEGARADWKREYEPRTGQEELIATITRDSQASRRRLETLGEERDAAAEEAKRVADAFAEYQGRYRQQVRAEAAGEKVGELTTRGGRTYRDVTIWRVSAAGAEIRHSEGSTRLSPNELPVTWNDRFQWDKAELAQHLDEEREAEEQHKQFVDSKNNPPEPPQKTSGKKPKPAKPDEDPEYLARVEVLRQAVIDTRLKLNQARTEANRARYEAASGKGRSVPGSLETWAERARRMEASSAKFHAQYMAARGKLASVAPNDYQLQVQDQ</sequence>
<keyword evidence="1" id="KW-0175">Coiled coil</keyword>
<evidence type="ECO:0000256" key="1">
    <source>
        <dbReference type="SAM" id="Coils"/>
    </source>
</evidence>
<evidence type="ECO:0000313" key="5">
    <source>
        <dbReference type="Proteomes" id="UP000501812"/>
    </source>
</evidence>
<keyword evidence="3" id="KW-1133">Transmembrane helix</keyword>
<feature type="transmembrane region" description="Helical" evidence="3">
    <location>
        <begin position="12"/>
        <end position="31"/>
    </location>
</feature>
<organism evidence="4 5">
    <name type="scientific">Luteolibacter luteus</name>
    <dbReference type="NCBI Taxonomy" id="2728835"/>
    <lineage>
        <taxon>Bacteria</taxon>
        <taxon>Pseudomonadati</taxon>
        <taxon>Verrucomicrobiota</taxon>
        <taxon>Verrucomicrobiia</taxon>
        <taxon>Verrucomicrobiales</taxon>
        <taxon>Verrucomicrobiaceae</taxon>
        <taxon>Luteolibacter</taxon>
    </lineage>
</organism>
<evidence type="ECO:0000256" key="2">
    <source>
        <dbReference type="SAM" id="MobiDB-lite"/>
    </source>
</evidence>
<keyword evidence="3" id="KW-0472">Membrane</keyword>
<evidence type="ECO:0000313" key="4">
    <source>
        <dbReference type="EMBL" id="QJE97221.1"/>
    </source>
</evidence>
<gene>
    <name evidence="4" type="ORF">HHL09_15970</name>
</gene>
<accession>A0A858RKU7</accession>
<protein>
    <submittedName>
        <fullName evidence="4">Uncharacterized protein</fullName>
    </submittedName>
</protein>
<feature type="region of interest" description="Disordered" evidence="2">
    <location>
        <begin position="199"/>
        <end position="237"/>
    </location>
</feature>
<keyword evidence="3" id="KW-0812">Transmembrane</keyword>
<evidence type="ECO:0000256" key="3">
    <source>
        <dbReference type="SAM" id="Phobius"/>
    </source>
</evidence>
<feature type="compositionally biased region" description="Basic and acidic residues" evidence="2">
    <location>
        <begin position="199"/>
        <end position="211"/>
    </location>
</feature>
<feature type="coiled-coil region" evidence="1">
    <location>
        <begin position="41"/>
        <end position="72"/>
    </location>
</feature>
<dbReference type="RefSeq" id="WP_169455621.1">
    <property type="nucleotide sequence ID" value="NZ_CP051774.1"/>
</dbReference>
<dbReference type="Proteomes" id="UP000501812">
    <property type="component" value="Chromosome"/>
</dbReference>
<dbReference type="AlphaFoldDB" id="A0A858RKU7"/>
<name>A0A858RKU7_9BACT</name>
<proteinExistence type="predicted"/>